<evidence type="ECO:0000259" key="5">
    <source>
        <dbReference type="PROSITE" id="PS50931"/>
    </source>
</evidence>
<keyword evidence="2" id="KW-0805">Transcription regulation</keyword>
<keyword evidence="3" id="KW-0238">DNA-binding</keyword>
<dbReference type="AlphaFoldDB" id="A0A2R8AW08"/>
<dbReference type="Pfam" id="PF00126">
    <property type="entry name" value="HTH_1"/>
    <property type="match status" value="2"/>
</dbReference>
<proteinExistence type="inferred from homology"/>
<gene>
    <name evidence="6" type="primary">gbpR_2</name>
    <name evidence="6" type="ORF">PRI8871_02021</name>
</gene>
<keyword evidence="4" id="KW-0804">Transcription</keyword>
<feature type="domain" description="HTH lysR-type" evidence="5">
    <location>
        <begin position="98"/>
        <end position="154"/>
    </location>
</feature>
<dbReference type="InterPro" id="IPR000847">
    <property type="entry name" value="LysR_HTH_N"/>
</dbReference>
<dbReference type="InterPro" id="IPR036390">
    <property type="entry name" value="WH_DNA-bd_sf"/>
</dbReference>
<reference evidence="7" key="1">
    <citation type="submission" date="2018-03" db="EMBL/GenBank/DDBJ databases">
        <authorList>
            <person name="Rodrigo-Torres L."/>
            <person name="Arahal R. D."/>
            <person name="Lucena T."/>
        </authorList>
    </citation>
    <scope>NUCLEOTIDE SEQUENCE [LARGE SCALE GENOMIC DNA]</scope>
    <source>
        <strain evidence="7">CECT 8871</strain>
    </source>
</reference>
<dbReference type="PROSITE" id="PS50931">
    <property type="entry name" value="HTH_LYSR"/>
    <property type="match status" value="2"/>
</dbReference>
<dbReference type="InterPro" id="IPR036388">
    <property type="entry name" value="WH-like_DNA-bd_sf"/>
</dbReference>
<dbReference type="Gene3D" id="3.40.190.10">
    <property type="entry name" value="Periplasmic binding protein-like II"/>
    <property type="match status" value="2"/>
</dbReference>
<dbReference type="GO" id="GO:0003677">
    <property type="term" value="F:DNA binding"/>
    <property type="evidence" value="ECO:0007669"/>
    <property type="project" value="UniProtKB-KW"/>
</dbReference>
<evidence type="ECO:0000256" key="3">
    <source>
        <dbReference type="ARBA" id="ARBA00023125"/>
    </source>
</evidence>
<feature type="domain" description="HTH lysR-type" evidence="5">
    <location>
        <begin position="4"/>
        <end position="61"/>
    </location>
</feature>
<dbReference type="Gene3D" id="1.10.10.10">
    <property type="entry name" value="Winged helix-like DNA-binding domain superfamily/Winged helix DNA-binding domain"/>
    <property type="match status" value="2"/>
</dbReference>
<organism evidence="6 7">
    <name type="scientific">Pseudoprimorskyibacter insulae</name>
    <dbReference type="NCBI Taxonomy" id="1695997"/>
    <lineage>
        <taxon>Bacteria</taxon>
        <taxon>Pseudomonadati</taxon>
        <taxon>Pseudomonadota</taxon>
        <taxon>Alphaproteobacteria</taxon>
        <taxon>Rhodobacterales</taxon>
        <taxon>Paracoccaceae</taxon>
        <taxon>Pseudoprimorskyibacter</taxon>
    </lineage>
</organism>
<dbReference type="SUPFAM" id="SSF53850">
    <property type="entry name" value="Periplasmic binding protein-like II"/>
    <property type="match status" value="1"/>
</dbReference>
<protein>
    <submittedName>
        <fullName evidence="6">HTH-type transcriptional regulator GbpR</fullName>
    </submittedName>
</protein>
<dbReference type="InterPro" id="IPR005119">
    <property type="entry name" value="LysR_subst-bd"/>
</dbReference>
<evidence type="ECO:0000256" key="1">
    <source>
        <dbReference type="ARBA" id="ARBA00009437"/>
    </source>
</evidence>
<dbReference type="OrthoDB" id="7260751at2"/>
<keyword evidence="7" id="KW-1185">Reference proteome</keyword>
<dbReference type="Pfam" id="PF03466">
    <property type="entry name" value="LysR_substrate"/>
    <property type="match status" value="1"/>
</dbReference>
<dbReference type="SUPFAM" id="SSF46785">
    <property type="entry name" value="Winged helix' DNA-binding domain"/>
    <property type="match status" value="2"/>
</dbReference>
<dbReference type="EMBL" id="OMOJ01000003">
    <property type="protein sequence ID" value="SPF80215.1"/>
    <property type="molecule type" value="Genomic_DNA"/>
</dbReference>
<dbReference type="RefSeq" id="WP_108886087.1">
    <property type="nucleotide sequence ID" value="NZ_OMOJ01000003.1"/>
</dbReference>
<comment type="similarity">
    <text evidence="1">Belongs to the LysR transcriptional regulatory family.</text>
</comment>
<evidence type="ECO:0000256" key="4">
    <source>
        <dbReference type="ARBA" id="ARBA00023163"/>
    </source>
</evidence>
<name>A0A2R8AW08_9RHOB</name>
<dbReference type="GO" id="GO:0003700">
    <property type="term" value="F:DNA-binding transcription factor activity"/>
    <property type="evidence" value="ECO:0007669"/>
    <property type="project" value="InterPro"/>
</dbReference>
<evidence type="ECO:0000256" key="2">
    <source>
        <dbReference type="ARBA" id="ARBA00023015"/>
    </source>
</evidence>
<accession>A0A2R8AW08</accession>
<dbReference type="InterPro" id="IPR050950">
    <property type="entry name" value="HTH-type_LysR_regulators"/>
</dbReference>
<evidence type="ECO:0000313" key="7">
    <source>
        <dbReference type="Proteomes" id="UP000244904"/>
    </source>
</evidence>
<evidence type="ECO:0000313" key="6">
    <source>
        <dbReference type="EMBL" id="SPF80215.1"/>
    </source>
</evidence>
<dbReference type="Proteomes" id="UP000244904">
    <property type="component" value="Unassembled WGS sequence"/>
</dbReference>
<dbReference type="PANTHER" id="PTHR30419">
    <property type="entry name" value="HTH-TYPE TRANSCRIPTIONAL REGULATOR YBHD"/>
    <property type="match status" value="1"/>
</dbReference>
<dbReference type="GO" id="GO:0005829">
    <property type="term" value="C:cytosol"/>
    <property type="evidence" value="ECO:0007669"/>
    <property type="project" value="TreeGrafter"/>
</dbReference>
<dbReference type="PANTHER" id="PTHR30419:SF8">
    <property type="entry name" value="NITROGEN ASSIMILATION TRANSCRIPTIONAL ACTIVATOR-RELATED"/>
    <property type="match status" value="1"/>
</dbReference>
<sequence length="395" mass="42698">MDTLSLKQVRVLDAVARTRGIGPAAEILNTSQSVVSRTVAAAEDALGRAIFQRGWSGSDPTAFGSIVLDRCARGRAAIAQAEAAFAAEGIRANLAPHLKWSQLDAIAAVVRHGSTLSAATDLGVSQPAISRTLSAVNGFCPPLFQRRRDGLEATAAARRLAELGELLRREIGTLAEMLAERPGLERGRLAVGMLPFSGQDLVARAFGRLTHSHPGLRLMAIPGSYAMLTDALMRGEIDCLMGILRRPPKIAALEERFLYHERYALVARADHPCHDAPQTMTTLRDQTWMVAQHGTPIRSYFERLYAAEGTPPPTQTCEIHSFVQAEAVVIHSESVGLLAYSRDHLAGLDARLKQVAIDLPDAEVEIGLTTRRGADVRMIDAFRGALRPDLPQTVG</sequence>